<dbReference type="FunFam" id="3.40.50.300:FF:000163">
    <property type="entry name" value="Multidrug resistance-associated protein member 4"/>
    <property type="match status" value="1"/>
</dbReference>
<dbReference type="InterPro" id="IPR036640">
    <property type="entry name" value="ABC1_TM_sf"/>
</dbReference>
<dbReference type="Pfam" id="PF00005">
    <property type="entry name" value="ABC_tran"/>
    <property type="match status" value="2"/>
</dbReference>
<dbReference type="Gene3D" id="3.40.50.300">
    <property type="entry name" value="P-loop containing nucleotide triphosphate hydrolases"/>
    <property type="match status" value="2"/>
</dbReference>
<dbReference type="SMART" id="SM00382">
    <property type="entry name" value="AAA"/>
    <property type="match status" value="2"/>
</dbReference>
<dbReference type="SUPFAM" id="SSF90123">
    <property type="entry name" value="ABC transporter transmembrane region"/>
    <property type="match status" value="2"/>
</dbReference>
<dbReference type="CDD" id="cd03244">
    <property type="entry name" value="ABCC_MRP_domain2"/>
    <property type="match status" value="1"/>
</dbReference>
<gene>
    <name evidence="12" type="primary">LOC114337265</name>
</gene>
<dbReference type="InterPro" id="IPR027417">
    <property type="entry name" value="P-loop_NTPase"/>
</dbReference>
<sequence>MEESKGQTAEQKLNPRDRSSCFSNLLFCWLLPYFVKGYKRELTEDDMYRHRSEHDSSKLGERLEERWIKHVAKNKNPAYYKVLIGTFIWEIFVLNVLVVIIEAIRMAQPFIISKLLTIYEKDPKENINDVYLYSGLIVATSLVNVILLHRFNLAMMQVGMKMRIASCSVIYRKALRLSKSALAETTIGQMVNLLSNDVGRFDQAVHHLHYFYIAPIQALIVMVFLYVVVGWTALLGTIFLLLSIPLQSWLGKKTSQFRLKTATRTDERVRLMNEIISGIQVIKMYTWEYPFAKLVELVRGNEVKFIRKTSVIRAILMSLAMTLNDVAVAICLVTFVLTGNPLTASYAFTVTSYYRLMGTLTYFFPQAVSQGSEMYISMKRIQKFLQYDELKTDANFIPENSLNGNKNGKLAMKELPSSDKGSIHIRDASAKWLKSQLENNLEDIDMDVTPGNLAAVVGSVGSGKTTLLHIIMKELELQRGSVTVSGKISYASQEPWLFGGSVRQNILFGEKYDQVKYNEVVRVCALQRDFTLFPHGDRTLAGERGVTLSGGQRARINLARAVYKEADIYLLDDPLSAVDTHVGKQIFEECICGYLGSKCVVLVTHQLQYLKKIPNIYLLKNGQVAVSGSYDDIRNSNTDYSKVLANIEEEEEEIRRKSRIVQAKQEKDEEEEEVQVLQREAKSTGNISGRVYLKYAQAGGHLFKALCLIILFVMGQALLSMCQYFVTFWVNIQQWKALQNVASPTAPASLENMTAPLDITSPSPQPVDHTGFADWWLTPLFISENTVIYFSALNILMVVIMNIRSSSFYAWSITASTKMHNTMFENIVYSPMRFFTINPSGRILNRFSKDIGALDEVLPMTFMDTVQIGLEVAAICFVIGSLTYWIMIPTICIGILFYVMRVIFLETSRDVKRVESVTRSPIYTHLTASLQGLTTIRAFKAEDILKTEFDKYQNTHSAAFFMYLGANRTFGFWLDFICVIYIALVILSLIFVESETFGGNMGLALTQTLGLTGMFQWGMRQWSELENQMTSVERVQEYADLKHEEDNHTVEPDKTWPDQGKVEFKNMSLQYSPDDPPVLKNLSFVIQPSEKVGIVGRTGAGKSSLIQAVFRLTHIDGSILIDDIDTKSVALKKLRSKISIIPQEPVLFSGTLRNNLDPFDEYNDEVLWNALEQVELKSAVDDLPAGLDSKMAEGGSNFSVGQRQLVCLARAVIRNNKILVLDEATANVDPYTDGLIQTTIRKNFDKCTVLTIAHRLNTIMDSDKVLVMDAGRAVEFDHPHTLLQNQNGIFHSLVMQTGKGTAKTLMAIAEENKRMKDDKA</sequence>
<feature type="domain" description="ABC transporter" evidence="10">
    <location>
        <begin position="423"/>
        <end position="646"/>
    </location>
</feature>
<evidence type="ECO:0000313" key="12">
    <source>
        <dbReference type="RefSeq" id="XP_028143481.1"/>
    </source>
</evidence>
<dbReference type="GO" id="GO:0005524">
    <property type="term" value="F:ATP binding"/>
    <property type="evidence" value="ECO:0007669"/>
    <property type="project" value="UniProtKB-KW"/>
</dbReference>
<keyword evidence="4" id="KW-0547">Nucleotide-binding</keyword>
<evidence type="ECO:0000256" key="1">
    <source>
        <dbReference type="ARBA" id="ARBA00004141"/>
    </source>
</evidence>
<feature type="transmembrane region" description="Helical" evidence="9">
    <location>
        <begin position="314"/>
        <end position="337"/>
    </location>
</feature>
<reference evidence="12" key="1">
    <citation type="submission" date="2025-08" db="UniProtKB">
        <authorList>
            <consortium name="RefSeq"/>
        </authorList>
    </citation>
    <scope>IDENTIFICATION</scope>
    <source>
        <tissue evidence="12">Whole insect</tissue>
    </source>
</reference>
<keyword evidence="5" id="KW-0067">ATP-binding</keyword>
<dbReference type="InterPro" id="IPR044746">
    <property type="entry name" value="ABCC_6TM_D1"/>
</dbReference>
<dbReference type="InterPro" id="IPR003593">
    <property type="entry name" value="AAA+_ATPase"/>
</dbReference>
<evidence type="ECO:0000259" key="11">
    <source>
        <dbReference type="PROSITE" id="PS50929"/>
    </source>
</evidence>
<evidence type="ECO:0000256" key="3">
    <source>
        <dbReference type="ARBA" id="ARBA00022692"/>
    </source>
</evidence>
<dbReference type="FunFam" id="1.20.1560.10:FF:000014">
    <property type="entry name" value="Multidrug resistance-associated protein member 4"/>
    <property type="match status" value="1"/>
</dbReference>
<keyword evidence="7 9" id="KW-0472">Membrane</keyword>
<protein>
    <submittedName>
        <fullName evidence="12">Probable multidrug resistance-associated protein lethal(2)03659</fullName>
    </submittedName>
</protein>
<feature type="transmembrane region" description="Helical" evidence="9">
    <location>
        <begin position="233"/>
        <end position="250"/>
    </location>
</feature>
<evidence type="ECO:0000259" key="10">
    <source>
        <dbReference type="PROSITE" id="PS50893"/>
    </source>
</evidence>
<feature type="transmembrane region" description="Helical" evidence="9">
    <location>
        <begin position="970"/>
        <end position="992"/>
    </location>
</feature>
<dbReference type="PROSITE" id="PS50929">
    <property type="entry name" value="ABC_TM1F"/>
    <property type="match status" value="2"/>
</dbReference>
<keyword evidence="8" id="KW-0175">Coiled coil</keyword>
<keyword evidence="3 9" id="KW-0812">Transmembrane</keyword>
<proteinExistence type="predicted"/>
<dbReference type="PROSITE" id="PS00211">
    <property type="entry name" value="ABC_TRANSPORTER_1"/>
    <property type="match status" value="2"/>
</dbReference>
<feature type="transmembrane region" description="Helical" evidence="9">
    <location>
        <begin position="210"/>
        <end position="227"/>
    </location>
</feature>
<feature type="coiled-coil region" evidence="8">
    <location>
        <begin position="630"/>
        <end position="687"/>
    </location>
</feature>
<evidence type="ECO:0000256" key="7">
    <source>
        <dbReference type="ARBA" id="ARBA00023136"/>
    </source>
</evidence>
<dbReference type="InterPro" id="IPR050173">
    <property type="entry name" value="ABC_transporter_C-like"/>
</dbReference>
<comment type="subcellular location">
    <subcellularLocation>
        <location evidence="1">Membrane</location>
        <topology evidence="1">Multi-pass membrane protein</topology>
    </subcellularLocation>
</comment>
<feature type="domain" description="ABC transmembrane type-1" evidence="11">
    <location>
        <begin position="96"/>
        <end position="373"/>
    </location>
</feature>
<dbReference type="GO" id="GO:0140359">
    <property type="term" value="F:ABC-type transporter activity"/>
    <property type="evidence" value="ECO:0007669"/>
    <property type="project" value="InterPro"/>
</dbReference>
<dbReference type="CDD" id="cd03250">
    <property type="entry name" value="ABCC_MRP_domain1"/>
    <property type="match status" value="1"/>
</dbReference>
<dbReference type="InterPro" id="IPR003439">
    <property type="entry name" value="ABC_transporter-like_ATP-bd"/>
</dbReference>
<dbReference type="InParanoid" id="A0A6P7G3I4"/>
<dbReference type="CDD" id="cd18579">
    <property type="entry name" value="ABC_6TM_ABCC_D1"/>
    <property type="match status" value="1"/>
</dbReference>
<dbReference type="InterPro" id="IPR011527">
    <property type="entry name" value="ABC1_TM_dom"/>
</dbReference>
<accession>A0A6P7G3I4</accession>
<dbReference type="GO" id="GO:0016887">
    <property type="term" value="F:ATP hydrolysis activity"/>
    <property type="evidence" value="ECO:0007669"/>
    <property type="project" value="InterPro"/>
</dbReference>
<dbReference type="FunFam" id="1.20.1560.10:FF:000026">
    <property type="entry name" value="Multidrug resistance-associated protein lethal(2)03659"/>
    <property type="match status" value="1"/>
</dbReference>
<dbReference type="FunFam" id="3.40.50.300:FF:000482">
    <property type="entry name" value="Multidrug resistance-associated protein member 4"/>
    <property type="match status" value="1"/>
</dbReference>
<keyword evidence="2" id="KW-0813">Transport</keyword>
<dbReference type="PANTHER" id="PTHR24223">
    <property type="entry name" value="ATP-BINDING CASSETTE SUB-FAMILY C"/>
    <property type="match status" value="1"/>
</dbReference>
<evidence type="ECO:0000256" key="9">
    <source>
        <dbReference type="SAM" id="Phobius"/>
    </source>
</evidence>
<evidence type="ECO:0000256" key="6">
    <source>
        <dbReference type="ARBA" id="ARBA00022989"/>
    </source>
</evidence>
<evidence type="ECO:0000256" key="4">
    <source>
        <dbReference type="ARBA" id="ARBA00022741"/>
    </source>
</evidence>
<dbReference type="RefSeq" id="XP_028143481.1">
    <property type="nucleotide sequence ID" value="XM_028287680.1"/>
</dbReference>
<name>A0A6P7G3I4_DIAVI</name>
<dbReference type="InterPro" id="IPR017871">
    <property type="entry name" value="ABC_transporter-like_CS"/>
</dbReference>
<dbReference type="Gene3D" id="1.20.1560.10">
    <property type="entry name" value="ABC transporter type 1, transmembrane domain"/>
    <property type="match status" value="2"/>
</dbReference>
<dbReference type="PROSITE" id="PS50893">
    <property type="entry name" value="ABC_TRANSPORTER_2"/>
    <property type="match status" value="2"/>
</dbReference>
<evidence type="ECO:0000256" key="2">
    <source>
        <dbReference type="ARBA" id="ARBA00022448"/>
    </source>
</evidence>
<feature type="transmembrane region" description="Helical" evidence="9">
    <location>
        <begin position="786"/>
        <end position="803"/>
    </location>
</feature>
<dbReference type="Pfam" id="PF00664">
    <property type="entry name" value="ABC_membrane"/>
    <property type="match status" value="2"/>
</dbReference>
<dbReference type="GO" id="GO:0016020">
    <property type="term" value="C:membrane"/>
    <property type="evidence" value="ECO:0007669"/>
    <property type="project" value="UniProtKB-SubCell"/>
</dbReference>
<organism evidence="12">
    <name type="scientific">Diabrotica virgifera virgifera</name>
    <name type="common">western corn rootworm</name>
    <dbReference type="NCBI Taxonomy" id="50390"/>
    <lineage>
        <taxon>Eukaryota</taxon>
        <taxon>Metazoa</taxon>
        <taxon>Ecdysozoa</taxon>
        <taxon>Arthropoda</taxon>
        <taxon>Hexapoda</taxon>
        <taxon>Insecta</taxon>
        <taxon>Pterygota</taxon>
        <taxon>Neoptera</taxon>
        <taxon>Endopterygota</taxon>
        <taxon>Coleoptera</taxon>
        <taxon>Polyphaga</taxon>
        <taxon>Cucujiformia</taxon>
        <taxon>Chrysomeloidea</taxon>
        <taxon>Chrysomelidae</taxon>
        <taxon>Galerucinae</taxon>
        <taxon>Diabroticina</taxon>
        <taxon>Diabroticites</taxon>
        <taxon>Diabrotica</taxon>
    </lineage>
</organism>
<feature type="domain" description="ABC transmembrane type-1" evidence="11">
    <location>
        <begin position="787"/>
        <end position="1027"/>
    </location>
</feature>
<evidence type="ECO:0000256" key="8">
    <source>
        <dbReference type="SAM" id="Coils"/>
    </source>
</evidence>
<dbReference type="PANTHER" id="PTHR24223:SF448">
    <property type="entry name" value="FI20146P1-RELATED"/>
    <property type="match status" value="1"/>
</dbReference>
<feature type="transmembrane region" description="Helical" evidence="9">
    <location>
        <begin position="702"/>
        <end position="726"/>
    </location>
</feature>
<evidence type="ECO:0000256" key="5">
    <source>
        <dbReference type="ARBA" id="ARBA00022840"/>
    </source>
</evidence>
<feature type="transmembrane region" description="Helical" evidence="9">
    <location>
        <begin position="130"/>
        <end position="153"/>
    </location>
</feature>
<feature type="transmembrane region" description="Helical" evidence="9">
    <location>
        <begin position="872"/>
        <end position="900"/>
    </location>
</feature>
<dbReference type="SUPFAM" id="SSF52540">
    <property type="entry name" value="P-loop containing nucleoside triphosphate hydrolases"/>
    <property type="match status" value="2"/>
</dbReference>
<feature type="transmembrane region" description="Helical" evidence="9">
    <location>
        <begin position="78"/>
        <end position="101"/>
    </location>
</feature>
<feature type="domain" description="ABC transporter" evidence="10">
    <location>
        <begin position="1062"/>
        <end position="1295"/>
    </location>
</feature>
<keyword evidence="6 9" id="KW-1133">Transmembrane helix</keyword>